<keyword evidence="3" id="KW-1185">Reference proteome</keyword>
<gene>
    <name evidence="1" type="ORF">ATZ33_15380</name>
    <name evidence="2" type="ORF">RV15_GL001580</name>
</gene>
<accession>A0A0S3KEH5</accession>
<evidence type="ECO:0000313" key="3">
    <source>
        <dbReference type="Proteomes" id="UP000065511"/>
    </source>
</evidence>
<dbReference type="OrthoDB" id="666874at2"/>
<dbReference type="KEGG" id="ess:ATZ33_15380"/>
<organism evidence="2 4">
    <name type="scientific">Enterococcus silesiacus</name>
    <dbReference type="NCBI Taxonomy" id="332949"/>
    <lineage>
        <taxon>Bacteria</taxon>
        <taxon>Bacillati</taxon>
        <taxon>Bacillota</taxon>
        <taxon>Bacilli</taxon>
        <taxon>Lactobacillales</taxon>
        <taxon>Enterococcaceae</taxon>
        <taxon>Enterococcus</taxon>
    </lineage>
</organism>
<dbReference type="EMBL" id="CP013614">
    <property type="protein sequence ID" value="ALS02707.1"/>
    <property type="molecule type" value="Genomic_DNA"/>
</dbReference>
<reference evidence="2 4" key="1">
    <citation type="submission" date="2014-12" db="EMBL/GenBank/DDBJ databases">
        <title>Draft genome sequences of 29 type strains of Enterococci.</title>
        <authorList>
            <person name="Zhong Z."/>
            <person name="Sun Z."/>
            <person name="Liu W."/>
            <person name="Zhang W."/>
            <person name="Zhang H."/>
        </authorList>
    </citation>
    <scope>NUCLEOTIDE SEQUENCE [LARGE SCALE GENOMIC DNA]</scope>
    <source>
        <strain evidence="2 4">DSM 22801</strain>
    </source>
</reference>
<name>A0A0S3KEH5_9ENTE</name>
<protein>
    <submittedName>
        <fullName evidence="2">Uncharacterized protein</fullName>
    </submittedName>
</protein>
<dbReference type="EMBL" id="JXLC01000022">
    <property type="protein sequence ID" value="OJG89739.1"/>
    <property type="molecule type" value="Genomic_DNA"/>
</dbReference>
<dbReference type="Proteomes" id="UP000065511">
    <property type="component" value="Chromosome"/>
</dbReference>
<evidence type="ECO:0000313" key="1">
    <source>
        <dbReference type="EMBL" id="ALS02707.1"/>
    </source>
</evidence>
<dbReference type="RefSeq" id="WP_071878593.1">
    <property type="nucleotide sequence ID" value="NZ_JXLC01000022.1"/>
</dbReference>
<dbReference type="AlphaFoldDB" id="A0A0S3KEH5"/>
<reference evidence="1 3" key="2">
    <citation type="submission" date="2015-12" db="EMBL/GenBank/DDBJ databases">
        <authorList>
            <person name="Lauer A."/>
            <person name="Humrighouse B."/>
            <person name="Loparev V."/>
            <person name="Shewmaker P.L."/>
            <person name="Whitney A.M."/>
            <person name="McLaughlin R.W."/>
        </authorList>
    </citation>
    <scope>NUCLEOTIDE SEQUENCE [LARGE SCALE GENOMIC DNA]</scope>
    <source>
        <strain evidence="1 3">LMG 23085</strain>
    </source>
</reference>
<dbReference type="Proteomes" id="UP000183039">
    <property type="component" value="Unassembled WGS sequence"/>
</dbReference>
<evidence type="ECO:0000313" key="2">
    <source>
        <dbReference type="EMBL" id="OJG89739.1"/>
    </source>
</evidence>
<sequence>MVNHFSTVGIPVSSEADFMKYANLVFESGKKIKAYGGTYLLLKMGNGIELWGQLNTQGEMIGLNPHYKGTAVSTVRLIEKIEDPTDTLLDGRVYSEAEPSEDGAFAYPFVFDMPDIAAQKIKYPVIQEVQLAAFAHELSVYTDEEEYNKAQETEPKFASEFFIPSGLFEGDEEGGRPSSMGLFGGRVLAAEKLRNPYSDEYFYYAKVKTLGGEFDVVADPELVTEEIREGNIISGSFWLTGRLIQKKFKLFG</sequence>
<proteinExistence type="predicted"/>
<evidence type="ECO:0000313" key="4">
    <source>
        <dbReference type="Proteomes" id="UP000183039"/>
    </source>
</evidence>